<feature type="compositionally biased region" description="Low complexity" evidence="1">
    <location>
        <begin position="73"/>
        <end position="93"/>
    </location>
</feature>
<feature type="region of interest" description="Disordered" evidence="1">
    <location>
        <begin position="549"/>
        <end position="702"/>
    </location>
</feature>
<feature type="compositionally biased region" description="Basic and acidic residues" evidence="1">
    <location>
        <begin position="667"/>
        <end position="692"/>
    </location>
</feature>
<keyword evidence="3" id="KW-1185">Reference proteome</keyword>
<reference evidence="2" key="2">
    <citation type="submission" date="2015-06" db="UniProtKB">
        <authorList>
            <consortium name="EnsemblMetazoa"/>
        </authorList>
    </citation>
    <scope>IDENTIFICATION</scope>
</reference>
<feature type="compositionally biased region" description="Polar residues" evidence="1">
    <location>
        <begin position="549"/>
        <end position="579"/>
    </location>
</feature>
<feature type="compositionally biased region" description="Low complexity" evidence="1">
    <location>
        <begin position="419"/>
        <end position="434"/>
    </location>
</feature>
<feature type="compositionally biased region" description="Low complexity" evidence="1">
    <location>
        <begin position="118"/>
        <end position="135"/>
    </location>
</feature>
<feature type="compositionally biased region" description="Polar residues" evidence="1">
    <location>
        <begin position="632"/>
        <end position="649"/>
    </location>
</feature>
<feature type="region of interest" description="Disordered" evidence="1">
    <location>
        <begin position="116"/>
        <end position="137"/>
    </location>
</feature>
<feature type="compositionally biased region" description="Polar residues" evidence="1">
    <location>
        <begin position="32"/>
        <end position="61"/>
    </location>
</feature>
<accession>T1L2F5</accession>
<feature type="region of interest" description="Disordered" evidence="1">
    <location>
        <begin position="749"/>
        <end position="944"/>
    </location>
</feature>
<feature type="compositionally biased region" description="Low complexity" evidence="1">
    <location>
        <begin position="591"/>
        <end position="600"/>
    </location>
</feature>
<name>T1L2F5_TETUR</name>
<reference evidence="3" key="1">
    <citation type="submission" date="2011-08" db="EMBL/GenBank/DDBJ databases">
        <authorList>
            <person name="Rombauts S."/>
        </authorList>
    </citation>
    <scope>NUCLEOTIDE SEQUENCE</scope>
    <source>
        <strain evidence="3">London</strain>
    </source>
</reference>
<feature type="compositionally biased region" description="Polar residues" evidence="1">
    <location>
        <begin position="848"/>
        <end position="878"/>
    </location>
</feature>
<feature type="compositionally biased region" description="Acidic residues" evidence="1">
    <location>
        <begin position="880"/>
        <end position="889"/>
    </location>
</feature>
<feature type="compositionally biased region" description="Polar residues" evidence="1">
    <location>
        <begin position="910"/>
        <end position="928"/>
    </location>
</feature>
<feature type="region of interest" description="Disordered" evidence="1">
    <location>
        <begin position="962"/>
        <end position="1014"/>
    </location>
</feature>
<dbReference type="EnsemblMetazoa" id="tetur33g00750.1">
    <property type="protein sequence ID" value="tetur33g00750.1"/>
    <property type="gene ID" value="tetur33g00750"/>
</dbReference>
<dbReference type="HOGENOM" id="CLU_297241_0_0_1"/>
<evidence type="ECO:0000313" key="2">
    <source>
        <dbReference type="EnsemblMetazoa" id="tetur33g00750.1"/>
    </source>
</evidence>
<dbReference type="AlphaFoldDB" id="T1L2F5"/>
<evidence type="ECO:0000313" key="3">
    <source>
        <dbReference type="Proteomes" id="UP000015104"/>
    </source>
</evidence>
<protein>
    <submittedName>
        <fullName evidence="2">Uncharacterized protein</fullName>
    </submittedName>
</protein>
<sequence>MTWRFGGWKPMVPTSNGLRPEDNLSGFGIVQSGRNATSSSNSNLSPQRGSPNPIGLSSSAPLKSSLVLPVPTSLTSGSPLSSSQSGSLAAPDSSESHLSPKYRNLVDIEQVKMDDMFGKGFPGSSGPSNGPASHGLYGPPMGHSFGKPGFGYPGFTGIHASSLKGNGPLLLPRHLSYLGRGLPVPGSHLGPRPNRVEGKPMKDAELHAYRMIKQLKERGRDIRKDFGIVDAFPVNRGLYPKVTTGEGGKRYVTVPVAIETDHDKVLTQNDIKDIEKEVLKIIPEVEHGLVEGAVKDGARVIELRPEGGSGEKGGRSINRPPITVTSPSSNGRIPGHSSVISGPSPIIYDNLAANPIKSRISSIFRPLLSKFRQPGRSPPAFGGSDPKNLNVIHLIAHQERLPSIVPVDRLAQRPDMSKNNNGNQGGHHQQMNNQRFPMAHGPINPPMSNLQYKIIHPHNNNQGQGKPSFIEYHPGQGLQNGKSGEPQGSYDQEPGHVNGPHQSPQSPPYQVIEVPQGYDVSPDHIIENQPQVVPIGRDQLVDLKANQYNQGDESQPNHGPTNYNQGSPSGPSEFNNRPTGNEGYSEPPYPTTGSPGYTSGNYENDENKQDGPSNQAYGNNNNENHGYDEQQPRPQDNYDNGENTGTDYSNPLGPEYNLNAHSGQIERPNKDYSQEENDENRGRVNEEEDKGHRPTMIPSVDYAEPPKIELLNGASPDFSPKPYTTPSELDTKMLINLISNQIPSLGNVLKDAEPIKDGPQANYGDNHQQGYGPNDQGPAYVSSPSYEGQNGDKNYNNNGESSGQDYGSSGNPKETFTEAAVNPNEPRFGDRIRGQEVVYAKAEHYDDQNYQSNSHSSQGIYPDSSNSQEVRVKSNSSMENNEETTDDETYTFVKLDSRNEPINGKVIFGDQSNNTSDKLETSESTQQYHAYHGSADHVPPPGYIKLSDKEFKELFKDADIHYSKDGESSDPLSSSPSETSPSTVALKGTIDKTTVDDNSEPTTVKSTEENEQKS</sequence>
<feature type="region of interest" description="Disordered" evidence="1">
    <location>
        <begin position="304"/>
        <end position="339"/>
    </location>
</feature>
<feature type="compositionally biased region" description="Polar residues" evidence="1">
    <location>
        <begin position="610"/>
        <end position="624"/>
    </location>
</feature>
<evidence type="ECO:0000256" key="1">
    <source>
        <dbReference type="SAM" id="MobiDB-lite"/>
    </source>
</evidence>
<dbReference type="Proteomes" id="UP000015104">
    <property type="component" value="Unassembled WGS sequence"/>
</dbReference>
<proteinExistence type="predicted"/>
<feature type="region of interest" description="Disordered" evidence="1">
    <location>
        <begin position="73"/>
        <end position="102"/>
    </location>
</feature>
<feature type="region of interest" description="Disordered" evidence="1">
    <location>
        <begin position="413"/>
        <end position="510"/>
    </location>
</feature>
<organism evidence="2 3">
    <name type="scientific">Tetranychus urticae</name>
    <name type="common">Two-spotted spider mite</name>
    <dbReference type="NCBI Taxonomy" id="32264"/>
    <lineage>
        <taxon>Eukaryota</taxon>
        <taxon>Metazoa</taxon>
        <taxon>Ecdysozoa</taxon>
        <taxon>Arthropoda</taxon>
        <taxon>Chelicerata</taxon>
        <taxon>Arachnida</taxon>
        <taxon>Acari</taxon>
        <taxon>Acariformes</taxon>
        <taxon>Trombidiformes</taxon>
        <taxon>Prostigmata</taxon>
        <taxon>Eleutherengona</taxon>
        <taxon>Raphignathae</taxon>
        <taxon>Tetranychoidea</taxon>
        <taxon>Tetranychidae</taxon>
        <taxon>Tetranychus</taxon>
    </lineage>
</organism>
<feature type="compositionally biased region" description="Polar residues" evidence="1">
    <location>
        <begin position="782"/>
        <end position="814"/>
    </location>
</feature>
<feature type="compositionally biased region" description="Low complexity" evidence="1">
    <location>
        <begin position="969"/>
        <end position="982"/>
    </location>
</feature>
<dbReference type="EMBL" id="CAEY01000947">
    <property type="status" value="NOT_ANNOTATED_CDS"/>
    <property type="molecule type" value="Genomic_DNA"/>
</dbReference>
<feature type="region of interest" description="Disordered" evidence="1">
    <location>
        <begin position="1"/>
        <end position="61"/>
    </location>
</feature>